<evidence type="ECO:0000256" key="7">
    <source>
        <dbReference type="ARBA" id="ARBA00025046"/>
    </source>
</evidence>
<dbReference type="GO" id="GO:0051252">
    <property type="term" value="P:regulation of RNA metabolic process"/>
    <property type="evidence" value="ECO:0007669"/>
    <property type="project" value="InterPro"/>
</dbReference>
<keyword evidence="5 9" id="KW-0479">Metal-binding</keyword>
<evidence type="ECO:0000256" key="2">
    <source>
        <dbReference type="ARBA" id="ARBA00001968"/>
    </source>
</evidence>
<dbReference type="GO" id="GO:0008428">
    <property type="term" value="F:ribonuclease inhibitor activity"/>
    <property type="evidence" value="ECO:0007669"/>
    <property type="project" value="InterPro"/>
</dbReference>
<feature type="binding site" evidence="9">
    <location>
        <begin position="81"/>
        <end position="84"/>
    </location>
    <ligand>
        <name>substrate</name>
    </ligand>
</feature>
<dbReference type="PANTHER" id="PTHR33254:SF4">
    <property type="entry name" value="4-HYDROXY-4-METHYL-2-OXOGLUTARATE ALDOLASE 3-RELATED"/>
    <property type="match status" value="1"/>
</dbReference>
<evidence type="ECO:0000256" key="9">
    <source>
        <dbReference type="PIRSR" id="PIRSR605493-1"/>
    </source>
</evidence>
<dbReference type="EC" id="4.1.1.112" evidence="10"/>
<comment type="cofactor">
    <cofactor evidence="2 10">
        <name>a divalent metal cation</name>
        <dbReference type="ChEBI" id="CHEBI:60240"/>
    </cofactor>
</comment>
<evidence type="ECO:0000256" key="5">
    <source>
        <dbReference type="ARBA" id="ARBA00022723"/>
    </source>
</evidence>
<dbReference type="InterPro" id="IPR005493">
    <property type="entry name" value="RraA/RraA-like"/>
</dbReference>
<comment type="subunit">
    <text evidence="4 10">Homotrimer.</text>
</comment>
<reference evidence="11 12" key="1">
    <citation type="submission" date="2019-03" db="EMBL/GenBank/DDBJ databases">
        <title>Draft genome of Gammaproteobacteria bacterium LSUCC0057, a member of the SAR92 clade.</title>
        <authorList>
            <person name="Lanclos V.C."/>
            <person name="Doiron C."/>
            <person name="Henson M.W."/>
            <person name="Thrash J.C."/>
        </authorList>
    </citation>
    <scope>NUCLEOTIDE SEQUENCE [LARGE SCALE GENOMIC DNA]</scope>
    <source>
        <strain evidence="11 12">LSUCC0057</strain>
    </source>
</reference>
<evidence type="ECO:0000256" key="6">
    <source>
        <dbReference type="ARBA" id="ARBA00023239"/>
    </source>
</evidence>
<dbReference type="CDD" id="cd16841">
    <property type="entry name" value="RraA_family"/>
    <property type="match status" value="1"/>
</dbReference>
<dbReference type="InterPro" id="IPR010203">
    <property type="entry name" value="RraA"/>
</dbReference>
<dbReference type="InterPro" id="IPR036704">
    <property type="entry name" value="RraA/RraA-like_sf"/>
</dbReference>
<dbReference type="GO" id="GO:0047443">
    <property type="term" value="F:4-hydroxy-4-methyl-2-oxoglutarate aldolase activity"/>
    <property type="evidence" value="ECO:0007669"/>
    <property type="project" value="UniProtKB-EC"/>
</dbReference>
<feature type="binding site" evidence="9">
    <location>
        <position position="103"/>
    </location>
    <ligand>
        <name>substrate</name>
    </ligand>
</feature>
<name>A0A4Y8UMZ2_9GAMM</name>
<comment type="cofactor">
    <cofactor evidence="9">
        <name>Mg(2+)</name>
        <dbReference type="ChEBI" id="CHEBI:18420"/>
    </cofactor>
</comment>
<evidence type="ECO:0000313" key="11">
    <source>
        <dbReference type="EMBL" id="TFH68999.1"/>
    </source>
</evidence>
<dbReference type="Proteomes" id="UP000298133">
    <property type="component" value="Unassembled WGS sequence"/>
</dbReference>
<dbReference type="PANTHER" id="PTHR33254">
    <property type="entry name" value="4-HYDROXY-4-METHYL-2-OXOGLUTARATE ALDOLASE 3-RELATED"/>
    <property type="match status" value="1"/>
</dbReference>
<evidence type="ECO:0000256" key="3">
    <source>
        <dbReference type="ARBA" id="ARBA00008621"/>
    </source>
</evidence>
<keyword evidence="9" id="KW-0460">Magnesium</keyword>
<comment type="catalytic activity">
    <reaction evidence="1 10">
        <text>4-hydroxy-4-methyl-2-oxoglutarate = 2 pyruvate</text>
        <dbReference type="Rhea" id="RHEA:22748"/>
        <dbReference type="ChEBI" id="CHEBI:15361"/>
        <dbReference type="ChEBI" id="CHEBI:58276"/>
        <dbReference type="EC" id="4.1.3.17"/>
    </reaction>
</comment>
<accession>A0A4Y8UMZ2</accession>
<proteinExistence type="inferred from homology"/>
<dbReference type="Pfam" id="PF03737">
    <property type="entry name" value="RraA-like"/>
    <property type="match status" value="1"/>
</dbReference>
<sequence>MSSDNWTTPDLCDAAEQGAIAFAVMEPMFANYGGREQFCGPAVTVKCFEDNSKVKELLATPGRGRVLVVDAGGSLRRACLGDLIAQSAVDNGWAGVVLYGCVRDVDVLATLPLGVQAIGSHPQRTEKLGVGQIDVTVTFAGVSVAPGAMVYADNNGIMVTAEPLSL</sequence>
<comment type="function">
    <text evidence="7 10">Catalyzes the aldol cleavage of 4-hydroxy-4-methyl-2-oxoglutarate (HMG) into 2 molecules of pyruvate. Also contains a secondary oxaloacetate (OAA) decarboxylase activity due to the common pyruvate enolate transition state formed following C-C bond cleavage in the retro-aldol and decarboxylation reactions.</text>
</comment>
<comment type="similarity">
    <text evidence="3 10">Belongs to the class II aldolase/RraA-like family.</text>
</comment>
<feature type="binding site" evidence="9">
    <location>
        <position position="104"/>
    </location>
    <ligand>
        <name>Mg(2+)</name>
        <dbReference type="ChEBI" id="CHEBI:18420"/>
    </ligand>
</feature>
<evidence type="ECO:0000313" key="12">
    <source>
        <dbReference type="Proteomes" id="UP000298133"/>
    </source>
</evidence>
<dbReference type="NCBIfam" id="NF009134">
    <property type="entry name" value="PRK12487.1"/>
    <property type="match status" value="1"/>
</dbReference>
<dbReference type="SUPFAM" id="SSF89562">
    <property type="entry name" value="RraA-like"/>
    <property type="match status" value="1"/>
</dbReference>
<organism evidence="11 12">
    <name type="scientific">Gammaproteobacteria bacterium LSUCC0057</name>
    <dbReference type="NCBI Taxonomy" id="2559237"/>
    <lineage>
        <taxon>Bacteria</taxon>
        <taxon>Pseudomonadati</taxon>
        <taxon>Pseudomonadota</taxon>
        <taxon>Gammaproteobacteria</taxon>
        <taxon>Cellvibrionales</taxon>
        <taxon>Porticoccaceae</taxon>
        <taxon>SAR92 clade</taxon>
    </lineage>
</organism>
<dbReference type="OrthoDB" id="943692at2"/>
<dbReference type="AlphaFoldDB" id="A0A4Y8UMZ2"/>
<dbReference type="GO" id="GO:0046872">
    <property type="term" value="F:metal ion binding"/>
    <property type="evidence" value="ECO:0007669"/>
    <property type="project" value="UniProtKB-KW"/>
</dbReference>
<dbReference type="GO" id="GO:0008948">
    <property type="term" value="F:oxaloacetate decarboxylase activity"/>
    <property type="evidence" value="ECO:0007669"/>
    <property type="project" value="UniProtKB-EC"/>
</dbReference>
<evidence type="ECO:0000256" key="8">
    <source>
        <dbReference type="ARBA" id="ARBA00047973"/>
    </source>
</evidence>
<gene>
    <name evidence="11" type="ORF">E3W66_03405</name>
</gene>
<protein>
    <recommendedName>
        <fullName evidence="10">4-hydroxy-4-methyl-2-oxoglutarate aldolase</fullName>
        <shortName evidence="10">HMG aldolase</shortName>
        <ecNumber evidence="10">4.1.1.112</ecNumber>
        <ecNumber evidence="10">4.1.3.17</ecNumber>
    </recommendedName>
    <alternativeName>
        <fullName evidence="10">Oxaloacetate decarboxylase</fullName>
    </alternativeName>
</protein>
<evidence type="ECO:0000256" key="10">
    <source>
        <dbReference type="RuleBase" id="RU004338"/>
    </source>
</evidence>
<keyword evidence="6 10" id="KW-0456">Lyase</keyword>
<dbReference type="NCBIfam" id="NF006875">
    <property type="entry name" value="PRK09372.1"/>
    <property type="match status" value="1"/>
</dbReference>
<evidence type="ECO:0000256" key="1">
    <source>
        <dbReference type="ARBA" id="ARBA00001342"/>
    </source>
</evidence>
<dbReference type="NCBIfam" id="TIGR01935">
    <property type="entry name" value="NOT-MenG"/>
    <property type="match status" value="1"/>
</dbReference>
<dbReference type="EC" id="4.1.3.17" evidence="10"/>
<evidence type="ECO:0000256" key="4">
    <source>
        <dbReference type="ARBA" id="ARBA00011233"/>
    </source>
</evidence>
<comment type="catalytic activity">
    <reaction evidence="8 10">
        <text>oxaloacetate + H(+) = pyruvate + CO2</text>
        <dbReference type="Rhea" id="RHEA:15641"/>
        <dbReference type="ChEBI" id="CHEBI:15361"/>
        <dbReference type="ChEBI" id="CHEBI:15378"/>
        <dbReference type="ChEBI" id="CHEBI:16452"/>
        <dbReference type="ChEBI" id="CHEBI:16526"/>
        <dbReference type="EC" id="4.1.1.112"/>
    </reaction>
</comment>
<keyword evidence="12" id="KW-1185">Reference proteome</keyword>
<dbReference type="EMBL" id="SPIA01000001">
    <property type="protein sequence ID" value="TFH68999.1"/>
    <property type="molecule type" value="Genomic_DNA"/>
</dbReference>
<comment type="caution">
    <text evidence="11">The sequence shown here is derived from an EMBL/GenBank/DDBJ whole genome shotgun (WGS) entry which is preliminary data.</text>
</comment>
<dbReference type="Gene3D" id="3.50.30.40">
    <property type="entry name" value="Ribonuclease E inhibitor RraA/RraA-like"/>
    <property type="match status" value="1"/>
</dbReference>